<name>A0A813HSC0_POLGL</name>
<dbReference type="AlphaFoldDB" id="A0A813HSC0"/>
<evidence type="ECO:0000313" key="1">
    <source>
        <dbReference type="EMBL" id="CAE8640274.1"/>
    </source>
</evidence>
<dbReference type="Proteomes" id="UP000654075">
    <property type="component" value="Unassembled WGS sequence"/>
</dbReference>
<sequence length="162" mass="18702">MTGFWPDYMEFFMTRFRAEYGIDIVLERVWQTGTAGTEMVLNGTVHMTEPYYIYETLYKDLPKKWSHEFSCVVMGYQQNFFCTQARDGLHCCGAHMRLSACGLPREHGANQWHQTNNKTTIEQQCCFWSPVNNKCCTQPSGNFPAGRRRCACRGSLAALKTR</sequence>
<protein>
    <submittedName>
        <fullName evidence="1">Uncharacterized protein</fullName>
    </submittedName>
</protein>
<accession>A0A813HSC0</accession>
<comment type="caution">
    <text evidence="1">The sequence shown here is derived from an EMBL/GenBank/DDBJ whole genome shotgun (WGS) entry which is preliminary data.</text>
</comment>
<evidence type="ECO:0000313" key="2">
    <source>
        <dbReference type="Proteomes" id="UP000654075"/>
    </source>
</evidence>
<organism evidence="1 2">
    <name type="scientific">Polarella glacialis</name>
    <name type="common">Dinoflagellate</name>
    <dbReference type="NCBI Taxonomy" id="89957"/>
    <lineage>
        <taxon>Eukaryota</taxon>
        <taxon>Sar</taxon>
        <taxon>Alveolata</taxon>
        <taxon>Dinophyceae</taxon>
        <taxon>Suessiales</taxon>
        <taxon>Suessiaceae</taxon>
        <taxon>Polarella</taxon>
    </lineage>
</organism>
<proteinExistence type="predicted"/>
<dbReference type="EMBL" id="CAJNNV010032530">
    <property type="protein sequence ID" value="CAE8640274.1"/>
    <property type="molecule type" value="Genomic_DNA"/>
</dbReference>
<gene>
    <name evidence="1" type="ORF">PGLA1383_LOCUS55172</name>
</gene>
<reference evidence="1" key="1">
    <citation type="submission" date="2021-02" db="EMBL/GenBank/DDBJ databases">
        <authorList>
            <person name="Dougan E. K."/>
            <person name="Rhodes N."/>
            <person name="Thang M."/>
            <person name="Chan C."/>
        </authorList>
    </citation>
    <scope>NUCLEOTIDE SEQUENCE</scope>
</reference>
<keyword evidence="2" id="KW-1185">Reference proteome</keyword>